<feature type="domain" description="Heterokaryon incompatibility" evidence="2">
    <location>
        <begin position="60"/>
        <end position="154"/>
    </location>
</feature>
<name>A0A4S8L4A4_DENBC</name>
<dbReference type="OrthoDB" id="5303367at2759"/>
<evidence type="ECO:0000313" key="3">
    <source>
        <dbReference type="EMBL" id="THU83240.1"/>
    </source>
</evidence>
<dbReference type="PANTHER" id="PTHR10622:SF10">
    <property type="entry name" value="HET DOMAIN-CONTAINING PROTEIN"/>
    <property type="match status" value="1"/>
</dbReference>
<dbReference type="InterPro" id="IPR010730">
    <property type="entry name" value="HET"/>
</dbReference>
<protein>
    <recommendedName>
        <fullName evidence="2">Heterokaryon incompatibility domain-containing protein</fullName>
    </recommendedName>
</protein>
<accession>A0A4S8L4A4</accession>
<dbReference type="EMBL" id="ML179676">
    <property type="protein sequence ID" value="THU83240.1"/>
    <property type="molecule type" value="Genomic_DNA"/>
</dbReference>
<feature type="region of interest" description="Disordered" evidence="1">
    <location>
        <begin position="15"/>
        <end position="34"/>
    </location>
</feature>
<dbReference type="PANTHER" id="PTHR10622">
    <property type="entry name" value="HET DOMAIN-CONTAINING PROTEIN"/>
    <property type="match status" value="1"/>
</dbReference>
<reference evidence="3 4" key="1">
    <citation type="journal article" date="2019" name="Nat. Ecol. Evol.">
        <title>Megaphylogeny resolves global patterns of mushroom evolution.</title>
        <authorList>
            <person name="Varga T."/>
            <person name="Krizsan K."/>
            <person name="Foldi C."/>
            <person name="Dima B."/>
            <person name="Sanchez-Garcia M."/>
            <person name="Sanchez-Ramirez S."/>
            <person name="Szollosi G.J."/>
            <person name="Szarkandi J.G."/>
            <person name="Papp V."/>
            <person name="Albert L."/>
            <person name="Andreopoulos W."/>
            <person name="Angelini C."/>
            <person name="Antonin V."/>
            <person name="Barry K.W."/>
            <person name="Bougher N.L."/>
            <person name="Buchanan P."/>
            <person name="Buyck B."/>
            <person name="Bense V."/>
            <person name="Catcheside P."/>
            <person name="Chovatia M."/>
            <person name="Cooper J."/>
            <person name="Damon W."/>
            <person name="Desjardin D."/>
            <person name="Finy P."/>
            <person name="Geml J."/>
            <person name="Haridas S."/>
            <person name="Hughes K."/>
            <person name="Justo A."/>
            <person name="Karasinski D."/>
            <person name="Kautmanova I."/>
            <person name="Kiss B."/>
            <person name="Kocsube S."/>
            <person name="Kotiranta H."/>
            <person name="LaButti K.M."/>
            <person name="Lechner B.E."/>
            <person name="Liimatainen K."/>
            <person name="Lipzen A."/>
            <person name="Lukacs Z."/>
            <person name="Mihaltcheva S."/>
            <person name="Morgado L.N."/>
            <person name="Niskanen T."/>
            <person name="Noordeloos M.E."/>
            <person name="Ohm R.A."/>
            <person name="Ortiz-Santana B."/>
            <person name="Ovrebo C."/>
            <person name="Racz N."/>
            <person name="Riley R."/>
            <person name="Savchenko A."/>
            <person name="Shiryaev A."/>
            <person name="Soop K."/>
            <person name="Spirin V."/>
            <person name="Szebenyi C."/>
            <person name="Tomsovsky M."/>
            <person name="Tulloss R.E."/>
            <person name="Uehling J."/>
            <person name="Grigoriev I.V."/>
            <person name="Vagvolgyi C."/>
            <person name="Papp T."/>
            <person name="Martin F.M."/>
            <person name="Miettinen O."/>
            <person name="Hibbett D.S."/>
            <person name="Nagy L.G."/>
        </authorList>
    </citation>
    <scope>NUCLEOTIDE SEQUENCE [LARGE SCALE GENOMIC DNA]</scope>
    <source>
        <strain evidence="3 4">CBS 962.96</strain>
    </source>
</reference>
<evidence type="ECO:0000256" key="1">
    <source>
        <dbReference type="SAM" id="MobiDB-lite"/>
    </source>
</evidence>
<dbReference type="Proteomes" id="UP000297245">
    <property type="component" value="Unassembled WGS sequence"/>
</dbReference>
<evidence type="ECO:0000259" key="2">
    <source>
        <dbReference type="Pfam" id="PF06985"/>
    </source>
</evidence>
<keyword evidence="4" id="KW-1185">Reference proteome</keyword>
<organism evidence="3 4">
    <name type="scientific">Dendrothele bispora (strain CBS 962.96)</name>
    <dbReference type="NCBI Taxonomy" id="1314807"/>
    <lineage>
        <taxon>Eukaryota</taxon>
        <taxon>Fungi</taxon>
        <taxon>Dikarya</taxon>
        <taxon>Basidiomycota</taxon>
        <taxon>Agaricomycotina</taxon>
        <taxon>Agaricomycetes</taxon>
        <taxon>Agaricomycetidae</taxon>
        <taxon>Agaricales</taxon>
        <taxon>Agaricales incertae sedis</taxon>
        <taxon>Dendrothele</taxon>
    </lineage>
</organism>
<dbReference type="Pfam" id="PF06985">
    <property type="entry name" value="HET"/>
    <property type="match status" value="1"/>
</dbReference>
<proteinExistence type="predicted"/>
<gene>
    <name evidence="3" type="ORF">K435DRAFT_432655</name>
</gene>
<sequence>MGLGNPFFFWSVTGSRSSTKTDEDLTPIDPPQKRARPRRLIDTHTIQLVEFPVDNEVPPYAILSHRWVEGQEISYQEMLQIPTDATHPSRIKTGFQKIVKACKQAVKENHAYIWADTCCIHHGNYGQVSQDINSMFDYYKNSEICFVYLHDLHERDVRFIRTEWFTRGWTLQELIAPSLVKFFNKEWGCLSDKRDLRDSRNIYRRTMIPIQILRGERSIEDVDLKERMSWSLTRKTTKEEDQAYCLLGLLGVTMETNYGEGVEMAFQRLSRVLCERYPDQMKGNFRVGSGRTIINILLRRLTWRRMLNTGIIVKESGNLETRVQRRDWEQLREEKRRRQALKRNDRKLK</sequence>
<dbReference type="AlphaFoldDB" id="A0A4S8L4A4"/>
<evidence type="ECO:0000313" key="4">
    <source>
        <dbReference type="Proteomes" id="UP000297245"/>
    </source>
</evidence>